<evidence type="ECO:0000313" key="8">
    <source>
        <dbReference type="EMBL" id="KAH3772707.1"/>
    </source>
</evidence>
<evidence type="ECO:0000256" key="6">
    <source>
        <dbReference type="ARBA" id="ARBA00023239"/>
    </source>
</evidence>
<dbReference type="GO" id="GO:0001653">
    <property type="term" value="F:peptide receptor activity"/>
    <property type="evidence" value="ECO:0007669"/>
    <property type="project" value="TreeGrafter"/>
</dbReference>
<dbReference type="GO" id="GO:0004016">
    <property type="term" value="F:adenylate cyclase activity"/>
    <property type="evidence" value="ECO:0007669"/>
    <property type="project" value="TreeGrafter"/>
</dbReference>
<keyword evidence="4" id="KW-1133">Transmembrane helix</keyword>
<keyword evidence="9" id="KW-1185">Reference proteome</keyword>
<name>A0A9D4E2R6_DREPO</name>
<gene>
    <name evidence="8" type="ORF">DPMN_174050</name>
</gene>
<accession>A0A9D4E2R6</accession>
<evidence type="ECO:0000256" key="5">
    <source>
        <dbReference type="ARBA" id="ARBA00023136"/>
    </source>
</evidence>
<evidence type="ECO:0000313" key="9">
    <source>
        <dbReference type="Proteomes" id="UP000828390"/>
    </source>
</evidence>
<keyword evidence="5" id="KW-0472">Membrane</keyword>
<evidence type="ECO:0000256" key="4">
    <source>
        <dbReference type="ARBA" id="ARBA00022989"/>
    </source>
</evidence>
<evidence type="ECO:0000256" key="2">
    <source>
        <dbReference type="ARBA" id="ARBA00022692"/>
    </source>
</evidence>
<keyword evidence="6" id="KW-0456">Lyase</keyword>
<reference evidence="8" key="1">
    <citation type="journal article" date="2019" name="bioRxiv">
        <title>The Genome of the Zebra Mussel, Dreissena polymorpha: A Resource for Invasive Species Research.</title>
        <authorList>
            <person name="McCartney M.A."/>
            <person name="Auch B."/>
            <person name="Kono T."/>
            <person name="Mallez S."/>
            <person name="Zhang Y."/>
            <person name="Obille A."/>
            <person name="Becker A."/>
            <person name="Abrahante J.E."/>
            <person name="Garbe J."/>
            <person name="Badalamenti J.P."/>
            <person name="Herman A."/>
            <person name="Mangelson H."/>
            <person name="Liachko I."/>
            <person name="Sullivan S."/>
            <person name="Sone E.D."/>
            <person name="Koren S."/>
            <person name="Silverstein K.A.T."/>
            <person name="Beckman K.B."/>
            <person name="Gohl D.M."/>
        </authorList>
    </citation>
    <scope>NUCLEOTIDE SEQUENCE</scope>
    <source>
        <strain evidence="8">Duluth1</strain>
        <tissue evidence="8">Whole animal</tissue>
    </source>
</reference>
<evidence type="ECO:0000256" key="1">
    <source>
        <dbReference type="ARBA" id="ARBA00004370"/>
    </source>
</evidence>
<dbReference type="InterPro" id="IPR029787">
    <property type="entry name" value="Nucleotide_cyclase"/>
</dbReference>
<evidence type="ECO:0000259" key="7">
    <source>
        <dbReference type="PROSITE" id="PS50125"/>
    </source>
</evidence>
<comment type="subcellular location">
    <subcellularLocation>
        <location evidence="1">Membrane</location>
    </subcellularLocation>
</comment>
<dbReference type="PANTHER" id="PTHR11920:SF335">
    <property type="entry name" value="GUANYLATE CYCLASE"/>
    <property type="match status" value="1"/>
</dbReference>
<proteinExistence type="predicted"/>
<organism evidence="8 9">
    <name type="scientific">Dreissena polymorpha</name>
    <name type="common">Zebra mussel</name>
    <name type="synonym">Mytilus polymorpha</name>
    <dbReference type="NCBI Taxonomy" id="45954"/>
    <lineage>
        <taxon>Eukaryota</taxon>
        <taxon>Metazoa</taxon>
        <taxon>Spiralia</taxon>
        <taxon>Lophotrochozoa</taxon>
        <taxon>Mollusca</taxon>
        <taxon>Bivalvia</taxon>
        <taxon>Autobranchia</taxon>
        <taxon>Heteroconchia</taxon>
        <taxon>Euheterodonta</taxon>
        <taxon>Imparidentia</taxon>
        <taxon>Neoheterodontei</taxon>
        <taxon>Myida</taxon>
        <taxon>Dreissenoidea</taxon>
        <taxon>Dreissenidae</taxon>
        <taxon>Dreissena</taxon>
    </lineage>
</organism>
<dbReference type="GO" id="GO:0005886">
    <property type="term" value="C:plasma membrane"/>
    <property type="evidence" value="ECO:0007669"/>
    <property type="project" value="TreeGrafter"/>
</dbReference>
<feature type="domain" description="Guanylate cyclase" evidence="7">
    <location>
        <begin position="1"/>
        <end position="53"/>
    </location>
</feature>
<sequence>MCVSGLPERIGNSHVTEIADMSLVILKSVEGFTVRQRPDTKLKIRIGINSGEL</sequence>
<dbReference type="PROSITE" id="PS50125">
    <property type="entry name" value="GUANYLATE_CYCLASE_2"/>
    <property type="match status" value="1"/>
</dbReference>
<dbReference type="GO" id="GO:0004383">
    <property type="term" value="F:guanylate cyclase activity"/>
    <property type="evidence" value="ECO:0007669"/>
    <property type="project" value="TreeGrafter"/>
</dbReference>
<dbReference type="Pfam" id="PF00211">
    <property type="entry name" value="Guanylate_cyc"/>
    <property type="match status" value="1"/>
</dbReference>
<dbReference type="EMBL" id="JAIWYP010000009">
    <property type="protein sequence ID" value="KAH3772707.1"/>
    <property type="molecule type" value="Genomic_DNA"/>
</dbReference>
<evidence type="ECO:0000256" key="3">
    <source>
        <dbReference type="ARBA" id="ARBA00022741"/>
    </source>
</evidence>
<dbReference type="InterPro" id="IPR050401">
    <property type="entry name" value="Cyclic_nucleotide_synthase"/>
</dbReference>
<dbReference type="InterPro" id="IPR001054">
    <property type="entry name" value="A/G_cyclase"/>
</dbReference>
<dbReference type="SUPFAM" id="SSF55073">
    <property type="entry name" value="Nucleotide cyclase"/>
    <property type="match status" value="1"/>
</dbReference>
<dbReference type="GO" id="GO:0000166">
    <property type="term" value="F:nucleotide binding"/>
    <property type="evidence" value="ECO:0007669"/>
    <property type="project" value="UniProtKB-KW"/>
</dbReference>
<dbReference type="GO" id="GO:0007168">
    <property type="term" value="P:receptor guanylyl cyclase signaling pathway"/>
    <property type="evidence" value="ECO:0007669"/>
    <property type="project" value="TreeGrafter"/>
</dbReference>
<dbReference type="Gene3D" id="3.30.70.1230">
    <property type="entry name" value="Nucleotide cyclase"/>
    <property type="match status" value="1"/>
</dbReference>
<dbReference type="GO" id="GO:0035556">
    <property type="term" value="P:intracellular signal transduction"/>
    <property type="evidence" value="ECO:0007669"/>
    <property type="project" value="InterPro"/>
</dbReference>
<comment type="caution">
    <text evidence="8">The sequence shown here is derived from an EMBL/GenBank/DDBJ whole genome shotgun (WGS) entry which is preliminary data.</text>
</comment>
<keyword evidence="3" id="KW-0547">Nucleotide-binding</keyword>
<dbReference type="Proteomes" id="UP000828390">
    <property type="component" value="Unassembled WGS sequence"/>
</dbReference>
<reference evidence="8" key="2">
    <citation type="submission" date="2020-11" db="EMBL/GenBank/DDBJ databases">
        <authorList>
            <person name="McCartney M.A."/>
            <person name="Auch B."/>
            <person name="Kono T."/>
            <person name="Mallez S."/>
            <person name="Becker A."/>
            <person name="Gohl D.M."/>
            <person name="Silverstein K.A.T."/>
            <person name="Koren S."/>
            <person name="Bechman K.B."/>
            <person name="Herman A."/>
            <person name="Abrahante J.E."/>
            <person name="Garbe J."/>
        </authorList>
    </citation>
    <scope>NUCLEOTIDE SEQUENCE</scope>
    <source>
        <strain evidence="8">Duluth1</strain>
        <tissue evidence="8">Whole animal</tissue>
    </source>
</reference>
<dbReference type="PANTHER" id="PTHR11920">
    <property type="entry name" value="GUANYLYL CYCLASE"/>
    <property type="match status" value="1"/>
</dbReference>
<keyword evidence="2" id="KW-0812">Transmembrane</keyword>
<protein>
    <recommendedName>
        <fullName evidence="7">Guanylate cyclase domain-containing protein</fullName>
    </recommendedName>
</protein>
<dbReference type="AlphaFoldDB" id="A0A9D4E2R6"/>